<gene>
    <name evidence="1" type="ORF">T01_2847</name>
</gene>
<dbReference type="Proteomes" id="UP000054776">
    <property type="component" value="Unassembled WGS sequence"/>
</dbReference>
<dbReference type="AlphaFoldDB" id="A0A0V0ZWQ3"/>
<evidence type="ECO:0000313" key="2">
    <source>
        <dbReference type="Proteomes" id="UP000054776"/>
    </source>
</evidence>
<reference evidence="1 2" key="1">
    <citation type="submission" date="2015-01" db="EMBL/GenBank/DDBJ databases">
        <title>Evolution of Trichinella species and genotypes.</title>
        <authorList>
            <person name="Korhonen P.K."/>
            <person name="Edoardo P."/>
            <person name="Giuseppe L.R."/>
            <person name="Gasser R.B."/>
        </authorList>
    </citation>
    <scope>NUCLEOTIDE SEQUENCE [LARGE SCALE GENOMIC DNA]</scope>
    <source>
        <strain evidence="1">ISS3</strain>
    </source>
</reference>
<protein>
    <submittedName>
        <fullName evidence="1">Uncharacterized protein</fullName>
    </submittedName>
</protein>
<evidence type="ECO:0000313" key="1">
    <source>
        <dbReference type="EMBL" id="KRY17184.1"/>
    </source>
</evidence>
<sequence>MLTLYSPCIVKSGSPSVTVRDQIEVNKILPTFPIISLQNVL</sequence>
<comment type="caution">
    <text evidence="1">The sequence shown here is derived from an EMBL/GenBank/DDBJ whole genome shotgun (WGS) entry which is preliminary data.</text>
</comment>
<dbReference type="EMBL" id="JYDH01002192">
    <property type="protein sequence ID" value="KRY17184.1"/>
    <property type="molecule type" value="Genomic_DNA"/>
</dbReference>
<organism evidence="1 2">
    <name type="scientific">Trichinella spiralis</name>
    <name type="common">Trichina worm</name>
    <dbReference type="NCBI Taxonomy" id="6334"/>
    <lineage>
        <taxon>Eukaryota</taxon>
        <taxon>Metazoa</taxon>
        <taxon>Ecdysozoa</taxon>
        <taxon>Nematoda</taxon>
        <taxon>Enoplea</taxon>
        <taxon>Dorylaimia</taxon>
        <taxon>Trichinellida</taxon>
        <taxon>Trichinellidae</taxon>
        <taxon>Trichinella</taxon>
    </lineage>
</organism>
<dbReference type="InParanoid" id="A0A0V0ZWQ3"/>
<accession>A0A0V0ZWQ3</accession>
<name>A0A0V0ZWQ3_TRISP</name>
<proteinExistence type="predicted"/>
<keyword evidence="2" id="KW-1185">Reference proteome</keyword>